<evidence type="ECO:0000256" key="2">
    <source>
        <dbReference type="ARBA" id="ARBA00022729"/>
    </source>
</evidence>
<dbReference type="Pfam" id="PF03480">
    <property type="entry name" value="DctP"/>
    <property type="match status" value="1"/>
</dbReference>
<proteinExistence type="predicted"/>
<reference evidence="5 6" key="1">
    <citation type="submission" date="2016-04" db="EMBL/GenBank/DDBJ databases">
        <title>Deep-sea bacteria in the southern Pacific.</title>
        <authorList>
            <person name="Tang K."/>
        </authorList>
    </citation>
    <scope>NUCLEOTIDE SEQUENCE [LARGE SCALE GENOMIC DNA]</scope>
    <source>
        <strain evidence="5 6">JLT2014</strain>
        <plasmid evidence="6">ppaby4</plasmid>
    </source>
</reference>
<dbReference type="GO" id="GO:0042597">
    <property type="term" value="C:periplasmic space"/>
    <property type="evidence" value="ECO:0007669"/>
    <property type="project" value="UniProtKB-SubCell"/>
</dbReference>
<accession>A0A1P8V0S7</accession>
<dbReference type="PANTHER" id="PTHR33376">
    <property type="match status" value="1"/>
</dbReference>
<geneLocation type="plasmid" evidence="6">
    <name>ppaby4</name>
</geneLocation>
<keyword evidence="6" id="KW-1185">Reference proteome</keyword>
<keyword evidence="5" id="KW-0614">Plasmid</keyword>
<sequence precursor="true">MKTYLKEALAAFAATLMIPAAAMAQDSMTLKLGTFLPSTHFGVTQGTNVFMEELSKLTDGKVEVEFYPAEQAGKAKQLLELVRVGAIDIAEIGTGYVSSDDIPLLGVLEVPGIVEKVCDGTHASRTVGDPGGVVYENAYKPLGIRVLSYYVYSPYGPAGSRLPVESVEALEGMKLRNAGGLMELTVAALGGVPMKLTSPQVLTGLQRGTVDSYLGAYLSVEAYEYYLYAKYGATGFSMGTPGIFAVMSESKYQSLPEDVRNALDEAGMMAEENFCAYSDANEVRAIEELQSEHGMEIHTWTPEQVELLREKTASVAEEWVASLEARGIPAEQTLADFQAALGD</sequence>
<organism evidence="5 6">
    <name type="scientific">Salipiger abyssi</name>
    <dbReference type="NCBI Taxonomy" id="1250539"/>
    <lineage>
        <taxon>Bacteria</taxon>
        <taxon>Pseudomonadati</taxon>
        <taxon>Pseudomonadota</taxon>
        <taxon>Alphaproteobacteria</taxon>
        <taxon>Rhodobacterales</taxon>
        <taxon>Roseobacteraceae</taxon>
        <taxon>Salipiger</taxon>
    </lineage>
</organism>
<dbReference type="RefSeq" id="WP_198039866.1">
    <property type="nucleotide sequence ID" value="NZ_CP015095.1"/>
</dbReference>
<evidence type="ECO:0000256" key="4">
    <source>
        <dbReference type="SAM" id="SignalP"/>
    </source>
</evidence>
<keyword evidence="2 4" id="KW-0732">Signal</keyword>
<dbReference type="Proteomes" id="UP000187059">
    <property type="component" value="Plasmid pPABY4"/>
</dbReference>
<dbReference type="AlphaFoldDB" id="A0A1P8V0S7"/>
<comment type="subcellular location">
    <subcellularLocation>
        <location evidence="1">Periplasm</location>
    </subcellularLocation>
</comment>
<dbReference type="NCBIfam" id="NF037995">
    <property type="entry name" value="TRAP_S1"/>
    <property type="match status" value="1"/>
</dbReference>
<keyword evidence="3" id="KW-0574">Periplasm</keyword>
<feature type="chain" id="PRO_5012185069" evidence="4">
    <location>
        <begin position="25"/>
        <end position="343"/>
    </location>
</feature>
<gene>
    <name evidence="5" type="ORF">Ga0080574_TMP4946</name>
</gene>
<dbReference type="EMBL" id="CP015095">
    <property type="protein sequence ID" value="APZ55228.1"/>
    <property type="molecule type" value="Genomic_DNA"/>
</dbReference>
<feature type="signal peptide" evidence="4">
    <location>
        <begin position="1"/>
        <end position="24"/>
    </location>
</feature>
<dbReference type="PANTHER" id="PTHR33376:SF15">
    <property type="entry name" value="BLL6794 PROTEIN"/>
    <property type="match status" value="1"/>
</dbReference>
<evidence type="ECO:0000256" key="3">
    <source>
        <dbReference type="ARBA" id="ARBA00022764"/>
    </source>
</evidence>
<dbReference type="KEGG" id="paby:Ga0080574_TMP4946"/>
<dbReference type="Gene3D" id="3.40.190.170">
    <property type="entry name" value="Bacterial extracellular solute-binding protein, family 7"/>
    <property type="match status" value="1"/>
</dbReference>
<name>A0A1P8V0S7_9RHOB</name>
<dbReference type="GO" id="GO:0055085">
    <property type="term" value="P:transmembrane transport"/>
    <property type="evidence" value="ECO:0007669"/>
    <property type="project" value="InterPro"/>
</dbReference>
<evidence type="ECO:0000313" key="6">
    <source>
        <dbReference type="Proteomes" id="UP000187059"/>
    </source>
</evidence>
<evidence type="ECO:0000256" key="1">
    <source>
        <dbReference type="ARBA" id="ARBA00004418"/>
    </source>
</evidence>
<dbReference type="InterPro" id="IPR038404">
    <property type="entry name" value="TRAP_DctP_sf"/>
</dbReference>
<evidence type="ECO:0000313" key="5">
    <source>
        <dbReference type="EMBL" id="APZ55228.1"/>
    </source>
</evidence>
<dbReference type="InterPro" id="IPR018389">
    <property type="entry name" value="DctP_fam"/>
</dbReference>
<protein>
    <submittedName>
        <fullName evidence="5">TRAP-type C4-dicarboxylate transport system, periplasmic component</fullName>
    </submittedName>
</protein>